<evidence type="ECO:0000313" key="5">
    <source>
        <dbReference type="Proteomes" id="UP000291917"/>
    </source>
</evidence>
<evidence type="ECO:0000313" key="1">
    <source>
        <dbReference type="EMBL" id="KAA5270852.1"/>
    </source>
</evidence>
<dbReference type="Proteomes" id="UP000335496">
    <property type="component" value="Unassembled WGS sequence"/>
</dbReference>
<keyword evidence="6" id="KW-1185">Reference proteome</keyword>
<dbReference type="STRING" id="483216.BACEGG_03182"/>
<dbReference type="EMBL" id="VVZX01000026">
    <property type="protein sequence ID" value="KAA5270852.1"/>
    <property type="molecule type" value="Genomic_DNA"/>
</dbReference>
<dbReference type="EMBL" id="RCXL01000028">
    <property type="protein sequence ID" value="RYT70308.1"/>
    <property type="molecule type" value="Genomic_DNA"/>
</dbReference>
<evidence type="ECO:0000313" key="4">
    <source>
        <dbReference type="Proteomes" id="UP000254424"/>
    </source>
</evidence>
<accession>A0A380Z8V6</accession>
<proteinExistence type="predicted"/>
<reference evidence="3 4" key="1">
    <citation type="submission" date="2018-06" db="EMBL/GenBank/DDBJ databases">
        <authorList>
            <consortium name="Pathogen Informatics"/>
            <person name="Doyle S."/>
        </authorList>
    </citation>
    <scope>NUCLEOTIDE SEQUENCE [LARGE SCALE GENOMIC DNA]</scope>
    <source>
        <strain evidence="3 4">NCTC11155</strain>
    </source>
</reference>
<evidence type="ECO:0000313" key="2">
    <source>
        <dbReference type="EMBL" id="RYT70308.1"/>
    </source>
</evidence>
<organism evidence="3 4">
    <name type="scientific">Bacteroides eggerthii</name>
    <dbReference type="NCBI Taxonomy" id="28111"/>
    <lineage>
        <taxon>Bacteria</taxon>
        <taxon>Pseudomonadati</taxon>
        <taxon>Bacteroidota</taxon>
        <taxon>Bacteroidia</taxon>
        <taxon>Bacteroidales</taxon>
        <taxon>Bacteroidaceae</taxon>
        <taxon>Bacteroides</taxon>
    </lineage>
</organism>
<dbReference type="OrthoDB" id="489040at2"/>
<dbReference type="EMBL" id="UFSX01000002">
    <property type="protein sequence ID" value="SUV43101.1"/>
    <property type="molecule type" value="Genomic_DNA"/>
</dbReference>
<reference evidence="1 6" key="2">
    <citation type="journal article" date="2019" name="Nat. Med.">
        <title>A library of human gut bacterial isolates paired with longitudinal multiomics data enables mechanistic microbiome research.</title>
        <authorList>
            <person name="Poyet M."/>
            <person name="Groussin M."/>
            <person name="Gibbons S.M."/>
            <person name="Avila-Pacheco J."/>
            <person name="Jiang X."/>
            <person name="Kearney S.M."/>
            <person name="Perrotta A.R."/>
            <person name="Berdy B."/>
            <person name="Zhao S."/>
            <person name="Lieberman T.D."/>
            <person name="Swanson P.K."/>
            <person name="Smith M."/>
            <person name="Roesemann S."/>
            <person name="Alexander J.E."/>
            <person name="Rich S.A."/>
            <person name="Livny J."/>
            <person name="Vlamakis H."/>
            <person name="Clish C."/>
            <person name="Bullock K."/>
            <person name="Deik A."/>
            <person name="Scott J."/>
            <person name="Pierce K.A."/>
            <person name="Xavier R.J."/>
            <person name="Alm E.J."/>
        </authorList>
    </citation>
    <scope>NUCLEOTIDE SEQUENCE [LARGE SCALE GENOMIC DNA]</scope>
    <source>
        <strain evidence="1 6">BIOML-A1</strain>
    </source>
</reference>
<evidence type="ECO:0000313" key="3">
    <source>
        <dbReference type="EMBL" id="SUV43101.1"/>
    </source>
</evidence>
<dbReference type="AlphaFoldDB" id="A0A380Z8V6"/>
<name>A0A380Z8V6_9BACE</name>
<reference evidence="2 5" key="3">
    <citation type="journal article" date="2019" name="Science, e1252229">
        <title>Invertible promoters mediate bacterial phase variation, antibiotic resistance, and host adaptation in the gut.</title>
        <authorList>
            <person name="Jiang X."/>
            <person name="Hall A.B."/>
            <person name="Arthur T.D."/>
            <person name="Plichta D.R."/>
            <person name="Covington C.T."/>
            <person name="Poyet M."/>
            <person name="Crothers J."/>
            <person name="Moses P.L."/>
            <person name="Tolonen A.C."/>
            <person name="Vlamakis H."/>
            <person name="Alm E.J."/>
            <person name="Xavier R.J."/>
        </authorList>
    </citation>
    <scope>NUCLEOTIDE SEQUENCE [LARGE SCALE GENOMIC DNA]</scope>
    <source>
        <strain evidence="2">Bj_0095</strain>
        <strain evidence="5">bj_0095</strain>
    </source>
</reference>
<dbReference type="Proteomes" id="UP000291917">
    <property type="component" value="Unassembled WGS sequence"/>
</dbReference>
<protein>
    <submittedName>
        <fullName evidence="3">Uncharacterized protein</fullName>
    </submittedName>
</protein>
<dbReference type="GeneID" id="93069248"/>
<sequence length="134" mass="14730">MNNRITPYNITELKTNEIFVFGSNSNGVHNGNAAATAMKFGAIMGQAAGIQGQTYAMPSKDIENLKKHIDDFLLYAEQHSEYTFLVTEIGCGISKHSPFEIAPLFKEAVHIKNINLPLSFWDVLNGGIQAESVI</sequence>
<evidence type="ECO:0000313" key="6">
    <source>
        <dbReference type="Proteomes" id="UP000335496"/>
    </source>
</evidence>
<dbReference type="RefSeq" id="WP_115615957.1">
    <property type="nucleotide sequence ID" value="NZ_CP069794.1"/>
</dbReference>
<gene>
    <name evidence="2" type="ORF">EAJ03_15525</name>
    <name evidence="1" type="ORF">F2Z23_15720</name>
    <name evidence="3" type="ORF">NCTC11155_02491</name>
</gene>
<dbReference type="Proteomes" id="UP000254424">
    <property type="component" value="Unassembled WGS sequence"/>
</dbReference>